<dbReference type="InterPro" id="IPR007172">
    <property type="entry name" value="DUF374"/>
</dbReference>
<feature type="domain" description="DUF374" evidence="1">
    <location>
        <begin position="76"/>
        <end position="141"/>
    </location>
</feature>
<evidence type="ECO:0000313" key="2">
    <source>
        <dbReference type="EMBL" id="CUS40002.1"/>
    </source>
</evidence>
<evidence type="ECO:0000259" key="1">
    <source>
        <dbReference type="Pfam" id="PF04028"/>
    </source>
</evidence>
<dbReference type="AlphaFoldDB" id="A0A0S4LYD7"/>
<evidence type="ECO:0000313" key="3">
    <source>
        <dbReference type="Proteomes" id="UP000198736"/>
    </source>
</evidence>
<dbReference type="OrthoDB" id="9810508at2"/>
<name>A0A0S4LYD7_9BACT</name>
<dbReference type="Proteomes" id="UP000198736">
    <property type="component" value="Unassembled WGS sequence"/>
</dbReference>
<sequence>MGDEFQSVKNLKKCVEQWIKCSLLPPVAAAVLRSIARSMRYETQGHEAMEAVYREGRHIILAFWHAQQLMIPFGYRGTGSHVLISRHGDGEIIARIIARFGHEAVRGSSTRGGAGALRALIKLGRSGRDVVVTPDGPKGPRHVAKLGVIHLAKATGLPIVPLAFACSKKNSLRAGIATWSRTPFREGCFSTAIRSGSRAKPMMPRLRRHALNLKRSSIG</sequence>
<protein>
    <recommendedName>
        <fullName evidence="1">DUF374 domain-containing protein</fullName>
    </recommendedName>
</protein>
<dbReference type="EMBL" id="CZPZ01000036">
    <property type="protein sequence ID" value="CUS40002.1"/>
    <property type="molecule type" value="Genomic_DNA"/>
</dbReference>
<organism evidence="2 3">
    <name type="scientific">Candidatus Nitrospira nitrificans</name>
    <dbReference type="NCBI Taxonomy" id="1742973"/>
    <lineage>
        <taxon>Bacteria</taxon>
        <taxon>Pseudomonadati</taxon>
        <taxon>Nitrospirota</taxon>
        <taxon>Nitrospiria</taxon>
        <taxon>Nitrospirales</taxon>
        <taxon>Nitrospiraceae</taxon>
        <taxon>Nitrospira</taxon>
    </lineage>
</organism>
<keyword evidence="3" id="KW-1185">Reference proteome</keyword>
<dbReference type="Pfam" id="PF04028">
    <property type="entry name" value="DUF374"/>
    <property type="match status" value="1"/>
</dbReference>
<dbReference type="RefSeq" id="WP_090902596.1">
    <property type="nucleotide sequence ID" value="NZ_CZPZ01000036.1"/>
</dbReference>
<reference evidence="3" key="1">
    <citation type="submission" date="2015-10" db="EMBL/GenBank/DDBJ databases">
        <authorList>
            <person name="Luecker S."/>
            <person name="Luecker S."/>
        </authorList>
    </citation>
    <scope>NUCLEOTIDE SEQUENCE [LARGE SCALE GENOMIC DNA]</scope>
</reference>
<dbReference type="CDD" id="cd07983">
    <property type="entry name" value="LPLAT_DUF374-like"/>
    <property type="match status" value="1"/>
</dbReference>
<dbReference type="STRING" id="1742973.COMA2_90181"/>
<accession>A0A0S4LYD7</accession>
<gene>
    <name evidence="2" type="ORF">COMA2_90181</name>
</gene>
<proteinExistence type="predicted"/>